<reference evidence="3 4" key="1">
    <citation type="submission" date="2017-06" db="EMBL/GenBank/DDBJ databases">
        <title>Draft Genome Sequence of Natranaerobius trueperi halophilic, alkalithermophilic bacteria from soda lakes.</title>
        <authorList>
            <person name="Zhao B."/>
        </authorList>
    </citation>
    <scope>NUCLEOTIDE SEQUENCE [LARGE SCALE GENOMIC DNA]</scope>
    <source>
        <strain evidence="3 4">DSM 18760</strain>
    </source>
</reference>
<keyword evidence="4" id="KW-1185">Reference proteome</keyword>
<feature type="domain" description="YoaR-like putative peptidoglycan binding" evidence="2">
    <location>
        <begin position="57"/>
        <end position="108"/>
    </location>
</feature>
<comment type="caution">
    <text evidence="3">The sequence shown here is derived from an EMBL/GenBank/DDBJ whole genome shotgun (WGS) entry which is preliminary data.</text>
</comment>
<dbReference type="PANTHER" id="PTHR35788">
    <property type="entry name" value="EXPORTED PROTEIN-RELATED"/>
    <property type="match status" value="1"/>
</dbReference>
<dbReference type="Proteomes" id="UP000214588">
    <property type="component" value="Unassembled WGS sequence"/>
</dbReference>
<name>A0A226C105_9FIRM</name>
<feature type="region of interest" description="Disordered" evidence="1">
    <location>
        <begin position="67"/>
        <end position="86"/>
    </location>
</feature>
<evidence type="ECO:0000313" key="3">
    <source>
        <dbReference type="EMBL" id="OWZ84284.1"/>
    </source>
</evidence>
<dbReference type="PANTHER" id="PTHR35788:SF1">
    <property type="entry name" value="EXPORTED PROTEIN"/>
    <property type="match status" value="1"/>
</dbReference>
<dbReference type="InterPro" id="IPR022029">
    <property type="entry name" value="YoaR-like_PG-bd"/>
</dbReference>
<dbReference type="InterPro" id="IPR007391">
    <property type="entry name" value="Vancomycin_resist_VanW"/>
</dbReference>
<evidence type="ECO:0000256" key="1">
    <source>
        <dbReference type="SAM" id="MobiDB-lite"/>
    </source>
</evidence>
<gene>
    <name evidence="3" type="ORF">CDO51_04290</name>
</gene>
<protein>
    <recommendedName>
        <fullName evidence="2">YoaR-like putative peptidoglycan binding domain-containing protein</fullName>
    </recommendedName>
</protein>
<dbReference type="RefSeq" id="WP_089023069.1">
    <property type="nucleotide sequence ID" value="NZ_NIQC01000006.1"/>
</dbReference>
<proteinExistence type="predicted"/>
<dbReference type="AlphaFoldDB" id="A0A226C105"/>
<evidence type="ECO:0000259" key="2">
    <source>
        <dbReference type="Pfam" id="PF12229"/>
    </source>
</evidence>
<sequence>MSGKNPFKKPSILLILVLLVFVIIQVNFDVIDMVKRYFYGVEKNVIIEGYNIERWYEHEVKDLVEKSADEKDQPYKNAKLDPETGEIQPEKQGRKVLVNKTVKKIMESPSDTEQELIYMPLYPQITEEMLKSIYKPIGEFSTGLLDNHEGRNTNIELATKDINNTIVFPGQIFSFNQETLPRTWERGYRFAPIIVGNAVVDGIGGGVCQVSSTLYNAVLNADLEVIERHPHGEPVDYVPPGRDATIAGDYLDLKFKNNTKNLVLITGDVTGGIVNISIYASDEPLAFQLYK</sequence>
<organism evidence="3 4">
    <name type="scientific">Natranaerobius trueperi</name>
    <dbReference type="NCBI Taxonomy" id="759412"/>
    <lineage>
        <taxon>Bacteria</taxon>
        <taxon>Bacillati</taxon>
        <taxon>Bacillota</taxon>
        <taxon>Clostridia</taxon>
        <taxon>Natranaerobiales</taxon>
        <taxon>Natranaerobiaceae</taxon>
        <taxon>Natranaerobius</taxon>
    </lineage>
</organism>
<evidence type="ECO:0000313" key="4">
    <source>
        <dbReference type="Proteomes" id="UP000214588"/>
    </source>
</evidence>
<accession>A0A226C105</accession>
<dbReference type="Pfam" id="PF12229">
    <property type="entry name" value="PG_binding_4"/>
    <property type="match status" value="1"/>
</dbReference>
<dbReference type="OrthoDB" id="9797191at2"/>
<dbReference type="InterPro" id="IPR052913">
    <property type="entry name" value="Glycopeptide_resist_protein"/>
</dbReference>
<dbReference type="Pfam" id="PF04294">
    <property type="entry name" value="VanW"/>
    <property type="match status" value="1"/>
</dbReference>
<dbReference type="EMBL" id="NIQC01000006">
    <property type="protein sequence ID" value="OWZ84284.1"/>
    <property type="molecule type" value="Genomic_DNA"/>
</dbReference>